<organism evidence="2 3">
    <name type="scientific">Rubricoccus marinus</name>
    <dbReference type="NCBI Taxonomy" id="716817"/>
    <lineage>
        <taxon>Bacteria</taxon>
        <taxon>Pseudomonadati</taxon>
        <taxon>Rhodothermota</taxon>
        <taxon>Rhodothermia</taxon>
        <taxon>Rhodothermales</taxon>
        <taxon>Rubricoccaceae</taxon>
        <taxon>Rubricoccus</taxon>
    </lineage>
</organism>
<dbReference type="EMBL" id="MQWB01000001">
    <property type="protein sequence ID" value="OZC02202.1"/>
    <property type="molecule type" value="Genomic_DNA"/>
</dbReference>
<dbReference type="Proteomes" id="UP000216446">
    <property type="component" value="Unassembled WGS sequence"/>
</dbReference>
<gene>
    <name evidence="2" type="ORF">BSZ36_03890</name>
</gene>
<evidence type="ECO:0008006" key="4">
    <source>
        <dbReference type="Google" id="ProtNLM"/>
    </source>
</evidence>
<evidence type="ECO:0000313" key="3">
    <source>
        <dbReference type="Proteomes" id="UP000216446"/>
    </source>
</evidence>
<dbReference type="InterPro" id="IPR011048">
    <property type="entry name" value="Haem_d1_sf"/>
</dbReference>
<dbReference type="OrthoDB" id="1496238at2"/>
<dbReference type="AlphaFoldDB" id="A0A259TWQ1"/>
<protein>
    <recommendedName>
        <fullName evidence="4">SMP-30/Gluconolactonase/LRE-like region domain-containing protein</fullName>
    </recommendedName>
</protein>
<dbReference type="RefSeq" id="WP_094546206.1">
    <property type="nucleotide sequence ID" value="NZ_MQWB01000001.1"/>
</dbReference>
<name>A0A259TWQ1_9BACT</name>
<dbReference type="InterPro" id="IPR015943">
    <property type="entry name" value="WD40/YVTN_repeat-like_dom_sf"/>
</dbReference>
<accession>A0A259TWQ1</accession>
<dbReference type="NCBIfam" id="TIGR02276">
    <property type="entry name" value="beta_rpt_yvtn"/>
    <property type="match status" value="1"/>
</dbReference>
<comment type="caution">
    <text evidence="2">The sequence shown here is derived from an EMBL/GenBank/DDBJ whole genome shotgun (WGS) entry which is preliminary data.</text>
</comment>
<sequence length="554" mass="58349">MRLLVLLPAFLAVALAGCDSTAPLAECPGGVDCPEPVIDPDTVDFDGITELNFERYVRPILNTRQALAPEVTDVTYAALLNAGPSSFLIPFDADASLLVRLAEETLTDDSVNPFPRLLSLQDDEKRYIRRWIEAGAPNASGQPAYADATRLLYICNQLAGRVSVVDVDRQRIIRNVYFEALGQPADAKPHHVIATPDGSAWYVALIAGDGGGSVLKLSSSLTMDPADADYLLASETPPSGDATFQKPGMLAFDAANQRLFAGRSFSADPTSSGIARFNASTLAFETIQTPDVHPHALGVSRDGRYVFTAGLTATSGATPAYVFEAATGDLVDQELVPGTLAFVHYAVSPDGETVVLTSQTGGALYVFDFDTASGDLTVRGSVPTGDQPWHPVYAPDGSAVYVPNRLSNTVTVVDPAALTVTRTIGGAGLPFSQVHGSALSADGSTLFVSSRNFAMMMGAMPPAAPEASGEMDHGGMNHEGMDHDADAASPGATPAMVMPEIAWTPSIRFIQADGTPEPNDLYGNVAMLDARDGSLIAVIQTGRWASGLALYEPR</sequence>
<keyword evidence="3" id="KW-1185">Reference proteome</keyword>
<dbReference type="PANTHER" id="PTHR47197:SF3">
    <property type="entry name" value="DIHYDRO-HEME D1 DEHYDROGENASE"/>
    <property type="match status" value="1"/>
</dbReference>
<feature type="chain" id="PRO_5012966454" description="SMP-30/Gluconolactonase/LRE-like region domain-containing protein" evidence="1">
    <location>
        <begin position="26"/>
        <end position="554"/>
    </location>
</feature>
<dbReference type="PANTHER" id="PTHR47197">
    <property type="entry name" value="PROTEIN NIRF"/>
    <property type="match status" value="1"/>
</dbReference>
<dbReference type="PROSITE" id="PS51257">
    <property type="entry name" value="PROKAR_LIPOPROTEIN"/>
    <property type="match status" value="1"/>
</dbReference>
<feature type="signal peptide" evidence="1">
    <location>
        <begin position="1"/>
        <end position="25"/>
    </location>
</feature>
<dbReference type="InterPro" id="IPR051200">
    <property type="entry name" value="Host-pathogen_enzymatic-act"/>
</dbReference>
<dbReference type="Pfam" id="PF10282">
    <property type="entry name" value="Lactonase"/>
    <property type="match status" value="1"/>
</dbReference>
<keyword evidence="1" id="KW-0732">Signal</keyword>
<dbReference type="InterPro" id="IPR011964">
    <property type="entry name" value="YVTN_b-propeller_repeat"/>
</dbReference>
<evidence type="ECO:0000256" key="1">
    <source>
        <dbReference type="SAM" id="SignalP"/>
    </source>
</evidence>
<evidence type="ECO:0000313" key="2">
    <source>
        <dbReference type="EMBL" id="OZC02202.1"/>
    </source>
</evidence>
<reference evidence="2 3" key="1">
    <citation type="submission" date="2016-11" db="EMBL/GenBank/DDBJ databases">
        <title>Study of marine rhodopsin-containing bacteria.</title>
        <authorList>
            <person name="Yoshizawa S."/>
            <person name="Kumagai Y."/>
            <person name="Kogure K."/>
        </authorList>
    </citation>
    <scope>NUCLEOTIDE SEQUENCE [LARGE SCALE GENOMIC DNA]</scope>
    <source>
        <strain evidence="2 3">SG-29</strain>
    </source>
</reference>
<dbReference type="SUPFAM" id="SSF51004">
    <property type="entry name" value="C-terminal (heme d1) domain of cytochrome cd1-nitrite reductase"/>
    <property type="match status" value="1"/>
</dbReference>
<dbReference type="InterPro" id="IPR019405">
    <property type="entry name" value="Lactonase_7-beta_prop"/>
</dbReference>
<proteinExistence type="predicted"/>
<dbReference type="InParanoid" id="A0A259TWQ1"/>
<dbReference type="Gene3D" id="2.130.10.10">
    <property type="entry name" value="YVTN repeat-like/Quinoprotein amine dehydrogenase"/>
    <property type="match status" value="2"/>
</dbReference>